<dbReference type="AlphaFoldDB" id="A0A7J4IST2"/>
<comment type="caution">
    <text evidence="2">The sequence shown here is derived from an EMBL/GenBank/DDBJ whole genome shotgun (WGS) entry which is preliminary data.</text>
</comment>
<keyword evidence="1" id="KW-0472">Membrane</keyword>
<keyword evidence="1" id="KW-0812">Transmembrane</keyword>
<evidence type="ECO:0000313" key="3">
    <source>
        <dbReference type="EMBL" id="MBS3059776.1"/>
    </source>
</evidence>
<name>A0A7J4IST2_9ARCH</name>
<protein>
    <recommendedName>
        <fullName evidence="5">DUF4199 domain-containing protein</fullName>
    </recommendedName>
</protein>
<evidence type="ECO:0000256" key="1">
    <source>
        <dbReference type="SAM" id="Phobius"/>
    </source>
</evidence>
<dbReference type="Proteomes" id="UP000577419">
    <property type="component" value="Unassembled WGS sequence"/>
</dbReference>
<reference evidence="3" key="3">
    <citation type="submission" date="2021-05" db="EMBL/GenBank/DDBJ databases">
        <title>Protein family content uncovers lineage relationships and bacterial pathway maintenance mechanisms in DPANN archaea.</title>
        <authorList>
            <person name="Castelle C.J."/>
            <person name="Meheust R."/>
            <person name="Jaffe A.L."/>
            <person name="Seitz K."/>
            <person name="Gong X."/>
            <person name="Baker B.J."/>
            <person name="Banfield J.F."/>
        </authorList>
    </citation>
    <scope>NUCLEOTIDE SEQUENCE</scope>
    <source>
        <strain evidence="3">RIFCSPHIGHO2_01_FULL_GW2011_AR10_43_9</strain>
    </source>
</reference>
<reference evidence="4" key="1">
    <citation type="journal article" date="2020" name="bioRxiv">
        <title>A rank-normalized archaeal taxonomy based on genome phylogeny resolves widespread incomplete and uneven classifications.</title>
        <authorList>
            <person name="Rinke C."/>
            <person name="Chuvochina M."/>
            <person name="Mussig A.J."/>
            <person name="Chaumeil P.-A."/>
            <person name="Waite D.W."/>
            <person name="Whitman W.B."/>
            <person name="Parks D.H."/>
            <person name="Hugenholtz P."/>
        </authorList>
    </citation>
    <scope>NUCLEOTIDE SEQUENCE [LARGE SCALE GENOMIC DNA]</scope>
</reference>
<dbReference type="EMBL" id="JAGVWF010000078">
    <property type="protein sequence ID" value="MBS3059776.1"/>
    <property type="molecule type" value="Genomic_DNA"/>
</dbReference>
<dbReference type="EMBL" id="DUFG01000002">
    <property type="protein sequence ID" value="HIH07794.1"/>
    <property type="molecule type" value="Genomic_DNA"/>
</dbReference>
<reference evidence="3" key="2">
    <citation type="submission" date="2021-03" db="EMBL/GenBank/DDBJ databases">
        <authorList>
            <person name="Jaffe A."/>
        </authorList>
    </citation>
    <scope>NUCLEOTIDE SEQUENCE</scope>
    <source>
        <strain evidence="3">RIFCSPHIGHO2_01_FULL_GW2011_AR10_43_9</strain>
    </source>
</reference>
<dbReference type="Proteomes" id="UP000683213">
    <property type="component" value="Unassembled WGS sequence"/>
</dbReference>
<feature type="transmembrane region" description="Helical" evidence="1">
    <location>
        <begin position="80"/>
        <end position="101"/>
    </location>
</feature>
<evidence type="ECO:0000313" key="4">
    <source>
        <dbReference type="Proteomes" id="UP000577419"/>
    </source>
</evidence>
<evidence type="ECO:0008006" key="5">
    <source>
        <dbReference type="Google" id="ProtNLM"/>
    </source>
</evidence>
<proteinExistence type="predicted"/>
<accession>A0A7J4IST2</accession>
<organism evidence="2 4">
    <name type="scientific">Candidatus Iainarchaeum sp</name>
    <dbReference type="NCBI Taxonomy" id="3101447"/>
    <lineage>
        <taxon>Archaea</taxon>
        <taxon>Candidatus Iainarchaeota</taxon>
        <taxon>Candidatus Iainarchaeia</taxon>
        <taxon>Candidatus Iainarchaeales</taxon>
        <taxon>Candidatus Iainarchaeaceae</taxon>
        <taxon>Candidatus Iainarchaeum</taxon>
    </lineage>
</organism>
<feature type="transmembrane region" description="Helical" evidence="1">
    <location>
        <begin position="9"/>
        <end position="27"/>
    </location>
</feature>
<feature type="transmembrane region" description="Helical" evidence="1">
    <location>
        <begin position="39"/>
        <end position="68"/>
    </location>
</feature>
<evidence type="ECO:0000313" key="2">
    <source>
        <dbReference type="EMBL" id="HIH07794.1"/>
    </source>
</evidence>
<feature type="transmembrane region" description="Helical" evidence="1">
    <location>
        <begin position="146"/>
        <end position="167"/>
    </location>
</feature>
<sequence length="173" mass="19092">MIAETLKENYVWVLIFFALNVLFYFPADFIGNYALSGGIFISGFSVLILLVQLVVLGSSFFPALFVAFQLKEKNFNLEKILAVSVAGVIVFSVLLSVFNFSPLLFSSDEDWGTQYLDAVFYLSLPDDVSLEQFKAFSYFEAVKDSVGITVSNIGSALLGTALGFYLAGPKKRK</sequence>
<keyword evidence="1" id="KW-1133">Transmembrane helix</keyword>
<gene>
    <name evidence="2" type="ORF">HA237_00320</name>
    <name evidence="3" type="ORF">J4224_05135</name>
</gene>